<dbReference type="PRINTS" id="PR00123">
    <property type="entry name" value="ATPASEA"/>
</dbReference>
<feature type="transmembrane region" description="Helical" evidence="12">
    <location>
        <begin position="75"/>
        <end position="94"/>
    </location>
</feature>
<evidence type="ECO:0000256" key="6">
    <source>
        <dbReference type="ARBA" id="ARBA00022692"/>
    </source>
</evidence>
<evidence type="ECO:0000256" key="12">
    <source>
        <dbReference type="HAMAP-Rule" id="MF_01393"/>
    </source>
</evidence>
<feature type="transmembrane region" description="Helical" evidence="12">
    <location>
        <begin position="114"/>
        <end position="132"/>
    </location>
</feature>
<evidence type="ECO:0000313" key="14">
    <source>
        <dbReference type="EMBL" id="KAB2332514.1"/>
    </source>
</evidence>
<evidence type="ECO:0000256" key="3">
    <source>
        <dbReference type="ARBA" id="ARBA00022448"/>
    </source>
</evidence>
<dbReference type="InterPro" id="IPR045082">
    <property type="entry name" value="ATP_syn_F0_a_bact/chloroplast"/>
</dbReference>
<accession>A0A7V7RLC9</accession>
<reference evidence="14 15" key="1">
    <citation type="journal article" date="2014" name="Arch. Microbiol.">
        <title>Bacillus mesophilum sp. nov., strain IITR-54T, a novel 4-chlorobiphenyl dechlorinating bacterium.</title>
        <authorList>
            <person name="Manickam N."/>
            <person name="Singh N.K."/>
            <person name="Bajaj A."/>
            <person name="Kumar R.M."/>
            <person name="Kaur G."/>
            <person name="Kaur N."/>
            <person name="Bala M."/>
            <person name="Kumar A."/>
            <person name="Mayilraj S."/>
        </authorList>
    </citation>
    <scope>NUCLEOTIDE SEQUENCE [LARGE SCALE GENOMIC DNA]</scope>
    <source>
        <strain evidence="14 15">IITR-54</strain>
    </source>
</reference>
<feature type="transmembrane region" description="Helical" evidence="12">
    <location>
        <begin position="206"/>
        <end position="229"/>
    </location>
</feature>
<dbReference type="PROSITE" id="PS00449">
    <property type="entry name" value="ATPASE_A"/>
    <property type="match status" value="1"/>
</dbReference>
<dbReference type="GO" id="GO:0042777">
    <property type="term" value="P:proton motive force-driven plasma membrane ATP synthesis"/>
    <property type="evidence" value="ECO:0007669"/>
    <property type="project" value="TreeGrafter"/>
</dbReference>
<feature type="transmembrane region" description="Helical" evidence="12">
    <location>
        <begin position="20"/>
        <end position="38"/>
    </location>
</feature>
<dbReference type="PANTHER" id="PTHR42823:SF3">
    <property type="entry name" value="ATP SYNTHASE SUBUNIT A, CHLOROPLASTIC"/>
    <property type="match status" value="1"/>
</dbReference>
<dbReference type="EMBL" id="WBOT01000003">
    <property type="protein sequence ID" value="KAB2332514.1"/>
    <property type="molecule type" value="Genomic_DNA"/>
</dbReference>
<keyword evidence="10 12" id="KW-0472">Membrane</keyword>
<proteinExistence type="inferred from homology"/>
<dbReference type="GO" id="GO:0046933">
    <property type="term" value="F:proton-transporting ATP synthase activity, rotational mechanism"/>
    <property type="evidence" value="ECO:0007669"/>
    <property type="project" value="UniProtKB-UniRule"/>
</dbReference>
<dbReference type="NCBIfam" id="TIGR01131">
    <property type="entry name" value="ATP_synt_6_or_A"/>
    <property type="match status" value="1"/>
</dbReference>
<keyword evidence="4 12" id="KW-1003">Cell membrane</keyword>
<dbReference type="Pfam" id="PF00119">
    <property type="entry name" value="ATP-synt_A"/>
    <property type="match status" value="1"/>
</dbReference>
<comment type="caution">
    <text evidence="14">The sequence shown here is derived from an EMBL/GenBank/DDBJ whole genome shotgun (WGS) entry which is preliminary data.</text>
</comment>
<keyword evidence="5 12" id="KW-0138">CF(0)</keyword>
<dbReference type="Gene3D" id="1.20.120.220">
    <property type="entry name" value="ATP synthase, F0 complex, subunit A"/>
    <property type="match status" value="1"/>
</dbReference>
<evidence type="ECO:0000256" key="9">
    <source>
        <dbReference type="ARBA" id="ARBA00023065"/>
    </source>
</evidence>
<keyword evidence="6 12" id="KW-0812">Transmembrane</keyword>
<keyword evidence="8 12" id="KW-1133">Transmembrane helix</keyword>
<dbReference type="AlphaFoldDB" id="A0A7V7RLC9"/>
<name>A0A7V7RLC9_9BACI</name>
<evidence type="ECO:0000256" key="7">
    <source>
        <dbReference type="ARBA" id="ARBA00022781"/>
    </source>
</evidence>
<dbReference type="InterPro" id="IPR023011">
    <property type="entry name" value="ATP_synth_F0_asu_AS"/>
</dbReference>
<keyword evidence="7 12" id="KW-0375">Hydrogen ion transport</keyword>
<dbReference type="FunFam" id="1.20.120.220:FF:000005">
    <property type="entry name" value="ATP synthase subunit a"/>
    <property type="match status" value="1"/>
</dbReference>
<dbReference type="GO" id="GO:0005886">
    <property type="term" value="C:plasma membrane"/>
    <property type="evidence" value="ECO:0007669"/>
    <property type="project" value="UniProtKB-SubCell"/>
</dbReference>
<organism evidence="14 15">
    <name type="scientific">Bacillus mesophilum</name>
    <dbReference type="NCBI Taxonomy" id="1071718"/>
    <lineage>
        <taxon>Bacteria</taxon>
        <taxon>Bacillati</taxon>
        <taxon>Bacillota</taxon>
        <taxon>Bacilli</taxon>
        <taxon>Bacillales</taxon>
        <taxon>Bacillaceae</taxon>
        <taxon>Bacillus</taxon>
    </lineage>
</organism>
<evidence type="ECO:0000256" key="11">
    <source>
        <dbReference type="ARBA" id="ARBA00023310"/>
    </source>
</evidence>
<evidence type="ECO:0000313" key="15">
    <source>
        <dbReference type="Proteomes" id="UP000441354"/>
    </source>
</evidence>
<evidence type="ECO:0000256" key="10">
    <source>
        <dbReference type="ARBA" id="ARBA00023136"/>
    </source>
</evidence>
<sequence>MNHGAPTVEIMGLHFNLSNILMITVASIIVFIIAYVCTRNLSMKPTGKQNFIEWVMDFVKNIINSSMDWKTGGRFHVLGITLIMFIFVSNMLGLPFAVVLDHELWWKSPTADPIVTLTLAAMVIALSHYYGVKMKGLKEYGKDFFRPKAFMFPLKIVEEFSNTLTLGLRLYGNIYAGEILLSLLSTSLAYSTWWGTILAIPLTVVWQGFSVFIGSIQAFIFTLLAMVYMSHKVNHDH</sequence>
<evidence type="ECO:0000256" key="13">
    <source>
        <dbReference type="RuleBase" id="RU000483"/>
    </source>
</evidence>
<dbReference type="PANTHER" id="PTHR42823">
    <property type="entry name" value="ATP SYNTHASE SUBUNIT A, CHLOROPLASTIC"/>
    <property type="match status" value="1"/>
</dbReference>
<keyword evidence="9 12" id="KW-0406">Ion transport</keyword>
<dbReference type="Proteomes" id="UP000441354">
    <property type="component" value="Unassembled WGS sequence"/>
</dbReference>
<dbReference type="RefSeq" id="WP_151573816.1">
    <property type="nucleotide sequence ID" value="NZ_WBOT01000003.1"/>
</dbReference>
<keyword evidence="11 12" id="KW-0066">ATP synthesis</keyword>
<protein>
    <recommendedName>
        <fullName evidence="12 13">ATP synthase subunit a</fullName>
    </recommendedName>
    <alternativeName>
        <fullName evidence="12">ATP synthase F0 sector subunit a</fullName>
    </alternativeName>
    <alternativeName>
        <fullName evidence="12">F-ATPase subunit 6</fullName>
    </alternativeName>
</protein>
<evidence type="ECO:0000256" key="4">
    <source>
        <dbReference type="ARBA" id="ARBA00022475"/>
    </source>
</evidence>
<dbReference type="GO" id="GO:0045259">
    <property type="term" value="C:proton-transporting ATP synthase complex"/>
    <property type="evidence" value="ECO:0007669"/>
    <property type="project" value="UniProtKB-KW"/>
</dbReference>
<keyword evidence="3 12" id="KW-0813">Transport</keyword>
<dbReference type="CDD" id="cd00310">
    <property type="entry name" value="ATP-synt_Fo_a_6"/>
    <property type="match status" value="1"/>
</dbReference>
<dbReference type="OrthoDB" id="9789241at2"/>
<evidence type="ECO:0000256" key="1">
    <source>
        <dbReference type="ARBA" id="ARBA00004141"/>
    </source>
</evidence>
<keyword evidence="15" id="KW-1185">Reference proteome</keyword>
<comment type="subcellular location">
    <subcellularLocation>
        <location evidence="12 13">Cell membrane</location>
        <topology evidence="12 13">Multi-pass membrane protein</topology>
    </subcellularLocation>
    <subcellularLocation>
        <location evidence="1">Membrane</location>
        <topology evidence="1">Multi-pass membrane protein</topology>
    </subcellularLocation>
</comment>
<dbReference type="SUPFAM" id="SSF81336">
    <property type="entry name" value="F1F0 ATP synthase subunit A"/>
    <property type="match status" value="1"/>
</dbReference>
<gene>
    <name evidence="12 14" type="primary">atpB</name>
    <name evidence="14" type="ORF">F7732_10470</name>
</gene>
<evidence type="ECO:0000256" key="8">
    <source>
        <dbReference type="ARBA" id="ARBA00022989"/>
    </source>
</evidence>
<evidence type="ECO:0000256" key="2">
    <source>
        <dbReference type="ARBA" id="ARBA00006810"/>
    </source>
</evidence>
<dbReference type="HAMAP" id="MF_01393">
    <property type="entry name" value="ATP_synth_a_bact"/>
    <property type="match status" value="1"/>
</dbReference>
<feature type="transmembrane region" description="Helical" evidence="12">
    <location>
        <begin position="179"/>
        <end position="200"/>
    </location>
</feature>
<comment type="function">
    <text evidence="12 13">Key component of the proton channel; it plays a direct role in the translocation of protons across the membrane.</text>
</comment>
<comment type="similarity">
    <text evidence="2 12 13">Belongs to the ATPase A chain family.</text>
</comment>
<dbReference type="InterPro" id="IPR000568">
    <property type="entry name" value="ATP_synth_F0_asu"/>
</dbReference>
<dbReference type="InterPro" id="IPR035908">
    <property type="entry name" value="F0_ATP_A_sf"/>
</dbReference>
<evidence type="ECO:0000256" key="5">
    <source>
        <dbReference type="ARBA" id="ARBA00022547"/>
    </source>
</evidence>
<dbReference type="NCBIfam" id="NF004479">
    <property type="entry name" value="PRK05815.1-4"/>
    <property type="match status" value="1"/>
</dbReference>